<feature type="compositionally biased region" description="Basic and acidic residues" evidence="1">
    <location>
        <begin position="85"/>
        <end position="95"/>
    </location>
</feature>
<comment type="caution">
    <text evidence="2">The sequence shown here is derived from an EMBL/GenBank/DDBJ whole genome shotgun (WGS) entry which is preliminary data.</text>
</comment>
<evidence type="ECO:0000256" key="1">
    <source>
        <dbReference type="SAM" id="MobiDB-lite"/>
    </source>
</evidence>
<evidence type="ECO:0000313" key="2">
    <source>
        <dbReference type="EMBL" id="KAK8855989.1"/>
    </source>
</evidence>
<dbReference type="Proteomes" id="UP001390339">
    <property type="component" value="Unassembled WGS sequence"/>
</dbReference>
<accession>A0ABR2I0Y2</accession>
<protein>
    <submittedName>
        <fullName evidence="2">Uncharacterized protein</fullName>
    </submittedName>
</protein>
<feature type="region of interest" description="Disordered" evidence="1">
    <location>
        <begin position="83"/>
        <end position="128"/>
    </location>
</feature>
<keyword evidence="3" id="KW-1185">Reference proteome</keyword>
<sequence>MALREIPLEQESSSRGCEEATGLAVWPGSFMAVHAQPTLLRVKGPSDATVTERIGVLDSWTWRGHIVCHCGGRAIHLIVCPDQEGSERNDERTPSTKEPWAEMSPACQARVGSQWPPCTKSLKWPIKP</sequence>
<dbReference type="EMBL" id="JAPCWZ010000007">
    <property type="protein sequence ID" value="KAK8855989.1"/>
    <property type="molecule type" value="Genomic_DNA"/>
</dbReference>
<gene>
    <name evidence="2" type="ORF">PGQ11_011901</name>
</gene>
<reference evidence="2 3" key="1">
    <citation type="journal article" date="2024" name="IMA Fungus">
        <title>Apiospora arundinis, a panoply of carbohydrate-active enzymes and secondary metabolites.</title>
        <authorList>
            <person name="Sorensen T."/>
            <person name="Petersen C."/>
            <person name="Muurmann A.T."/>
            <person name="Christiansen J.V."/>
            <person name="Brundto M.L."/>
            <person name="Overgaard C.K."/>
            <person name="Boysen A.T."/>
            <person name="Wollenberg R.D."/>
            <person name="Larsen T.O."/>
            <person name="Sorensen J.L."/>
            <person name="Nielsen K.L."/>
            <person name="Sondergaard T.E."/>
        </authorList>
    </citation>
    <scope>NUCLEOTIDE SEQUENCE [LARGE SCALE GENOMIC DNA]</scope>
    <source>
        <strain evidence="2 3">AAU 773</strain>
    </source>
</reference>
<proteinExistence type="predicted"/>
<name>A0ABR2I0Y2_9PEZI</name>
<organism evidence="2 3">
    <name type="scientific">Apiospora arundinis</name>
    <dbReference type="NCBI Taxonomy" id="335852"/>
    <lineage>
        <taxon>Eukaryota</taxon>
        <taxon>Fungi</taxon>
        <taxon>Dikarya</taxon>
        <taxon>Ascomycota</taxon>
        <taxon>Pezizomycotina</taxon>
        <taxon>Sordariomycetes</taxon>
        <taxon>Xylariomycetidae</taxon>
        <taxon>Amphisphaeriales</taxon>
        <taxon>Apiosporaceae</taxon>
        <taxon>Apiospora</taxon>
    </lineage>
</organism>
<evidence type="ECO:0000313" key="3">
    <source>
        <dbReference type="Proteomes" id="UP001390339"/>
    </source>
</evidence>